<proteinExistence type="predicted"/>
<keyword evidence="2" id="KW-1185">Reference proteome</keyword>
<sequence length="230" mass="27570">MKILCWNVCGLGSPQAVRRLQPMLKVYHSHIIFFMETKLNATRMEVVRRRCGFFNGIDVTSDGSQGGLSIGWNDCDLVHLKNYSKNHIDVEIQETKDATRWQFTGFYRALEVRNKQETWDLLRQLENVNLRRKLNRFRFESWWTLENSCEEETKKLWEKSSSSYLSRMDYLANGLKLWASNVRHKREGEVKRLHRRLEELNCRERLNENFGEILEVKLHLNLKIDKEERY</sequence>
<dbReference type="PANTHER" id="PTHR35218">
    <property type="entry name" value="RNASE H DOMAIN-CONTAINING PROTEIN"/>
    <property type="match status" value="1"/>
</dbReference>
<accession>A0A9D3VNJ3</accession>
<organism evidence="1 2">
    <name type="scientific">Gossypium stocksii</name>
    <dbReference type="NCBI Taxonomy" id="47602"/>
    <lineage>
        <taxon>Eukaryota</taxon>
        <taxon>Viridiplantae</taxon>
        <taxon>Streptophyta</taxon>
        <taxon>Embryophyta</taxon>
        <taxon>Tracheophyta</taxon>
        <taxon>Spermatophyta</taxon>
        <taxon>Magnoliopsida</taxon>
        <taxon>eudicotyledons</taxon>
        <taxon>Gunneridae</taxon>
        <taxon>Pentapetalae</taxon>
        <taxon>rosids</taxon>
        <taxon>malvids</taxon>
        <taxon>Malvales</taxon>
        <taxon>Malvaceae</taxon>
        <taxon>Malvoideae</taxon>
        <taxon>Gossypium</taxon>
    </lineage>
</organism>
<evidence type="ECO:0000313" key="1">
    <source>
        <dbReference type="EMBL" id="KAH1090135.1"/>
    </source>
</evidence>
<dbReference type="Proteomes" id="UP000828251">
    <property type="component" value="Unassembled WGS sequence"/>
</dbReference>
<evidence type="ECO:0000313" key="2">
    <source>
        <dbReference type="Proteomes" id="UP000828251"/>
    </source>
</evidence>
<dbReference type="Gene3D" id="3.60.10.10">
    <property type="entry name" value="Endonuclease/exonuclease/phosphatase"/>
    <property type="match status" value="1"/>
</dbReference>
<dbReference type="AlphaFoldDB" id="A0A9D3VNJ3"/>
<evidence type="ECO:0008006" key="3">
    <source>
        <dbReference type="Google" id="ProtNLM"/>
    </source>
</evidence>
<name>A0A9D3VNJ3_9ROSI</name>
<protein>
    <recommendedName>
        <fullName evidence="3">Endonuclease/exonuclease/phosphatase domain-containing protein</fullName>
    </recommendedName>
</protein>
<comment type="caution">
    <text evidence="1">The sequence shown here is derived from an EMBL/GenBank/DDBJ whole genome shotgun (WGS) entry which is preliminary data.</text>
</comment>
<reference evidence="1 2" key="1">
    <citation type="journal article" date="2021" name="Plant Biotechnol. J.">
        <title>Multi-omics assisted identification of the key and species-specific regulatory components of drought-tolerant mechanisms in Gossypium stocksii.</title>
        <authorList>
            <person name="Yu D."/>
            <person name="Ke L."/>
            <person name="Zhang D."/>
            <person name="Wu Y."/>
            <person name="Sun Y."/>
            <person name="Mei J."/>
            <person name="Sun J."/>
            <person name="Sun Y."/>
        </authorList>
    </citation>
    <scope>NUCLEOTIDE SEQUENCE [LARGE SCALE GENOMIC DNA]</scope>
    <source>
        <strain evidence="2">cv. E1</strain>
        <tissue evidence="1">Leaf</tissue>
    </source>
</reference>
<gene>
    <name evidence="1" type="ORF">J1N35_017392</name>
</gene>
<dbReference type="PANTHER" id="PTHR35218:SF9">
    <property type="entry name" value="ENDONUCLEASE_EXONUCLEASE_PHOSPHATASE DOMAIN-CONTAINING PROTEIN"/>
    <property type="match status" value="1"/>
</dbReference>
<dbReference type="EMBL" id="JAIQCV010000006">
    <property type="protein sequence ID" value="KAH1090135.1"/>
    <property type="molecule type" value="Genomic_DNA"/>
</dbReference>
<dbReference type="OrthoDB" id="1001388at2759"/>
<dbReference type="SUPFAM" id="SSF56219">
    <property type="entry name" value="DNase I-like"/>
    <property type="match status" value="1"/>
</dbReference>
<dbReference type="InterPro" id="IPR036691">
    <property type="entry name" value="Endo/exonu/phosph_ase_sf"/>
</dbReference>